<comment type="caution">
    <text evidence="2">The sequence shown here is derived from an EMBL/GenBank/DDBJ whole genome shotgun (WGS) entry which is preliminary data.</text>
</comment>
<sequence>MLSVVLHSRMLLYFDTSRSSISSSWLVKFGVLLVSIIIFQKLECQTTKYRSCNKEAIANCNCENKRNLNLTEFPVININELQFPLITDSQSNRRSTLIPG</sequence>
<dbReference type="AlphaFoldDB" id="A0AAV0WNR0"/>
<keyword evidence="3" id="KW-1185">Reference proteome</keyword>
<keyword evidence="1" id="KW-0472">Membrane</keyword>
<evidence type="ECO:0000256" key="1">
    <source>
        <dbReference type="SAM" id="Phobius"/>
    </source>
</evidence>
<organism evidence="2 3">
    <name type="scientific">Macrosiphum euphorbiae</name>
    <name type="common">potato aphid</name>
    <dbReference type="NCBI Taxonomy" id="13131"/>
    <lineage>
        <taxon>Eukaryota</taxon>
        <taxon>Metazoa</taxon>
        <taxon>Ecdysozoa</taxon>
        <taxon>Arthropoda</taxon>
        <taxon>Hexapoda</taxon>
        <taxon>Insecta</taxon>
        <taxon>Pterygota</taxon>
        <taxon>Neoptera</taxon>
        <taxon>Paraneoptera</taxon>
        <taxon>Hemiptera</taxon>
        <taxon>Sternorrhyncha</taxon>
        <taxon>Aphidomorpha</taxon>
        <taxon>Aphidoidea</taxon>
        <taxon>Aphididae</taxon>
        <taxon>Macrosiphini</taxon>
        <taxon>Macrosiphum</taxon>
    </lineage>
</organism>
<feature type="transmembrane region" description="Helical" evidence="1">
    <location>
        <begin position="20"/>
        <end position="39"/>
    </location>
</feature>
<protein>
    <submittedName>
        <fullName evidence="2">Uncharacterized protein</fullName>
    </submittedName>
</protein>
<keyword evidence="1" id="KW-1133">Transmembrane helix</keyword>
<evidence type="ECO:0000313" key="2">
    <source>
        <dbReference type="EMBL" id="CAI6357659.1"/>
    </source>
</evidence>
<dbReference type="Proteomes" id="UP001160148">
    <property type="component" value="Unassembled WGS sequence"/>
</dbReference>
<accession>A0AAV0WNR0</accession>
<reference evidence="2 3" key="1">
    <citation type="submission" date="2023-01" db="EMBL/GenBank/DDBJ databases">
        <authorList>
            <person name="Whitehead M."/>
        </authorList>
    </citation>
    <scope>NUCLEOTIDE SEQUENCE [LARGE SCALE GENOMIC DNA]</scope>
</reference>
<name>A0AAV0WNR0_9HEMI</name>
<evidence type="ECO:0000313" key="3">
    <source>
        <dbReference type="Proteomes" id="UP001160148"/>
    </source>
</evidence>
<dbReference type="EMBL" id="CARXXK010000002">
    <property type="protein sequence ID" value="CAI6357659.1"/>
    <property type="molecule type" value="Genomic_DNA"/>
</dbReference>
<proteinExistence type="predicted"/>
<keyword evidence="1" id="KW-0812">Transmembrane</keyword>
<gene>
    <name evidence="2" type="ORF">MEUPH1_LOCUS13263</name>
</gene>